<sequence length="89" mass="9826">MHLYTYLYLLVPLLTFHLIQGTGLPGHGAALNEGRSADAAALKPEPVLLRKSAARSTNDNGKDRLTQMKRTLEKRGNTARDDEVEIIVL</sequence>
<name>F2W8A3_CONPO</name>
<feature type="chain" id="PRO_5003292174" evidence="1">
    <location>
        <begin position="22"/>
        <end position="89"/>
    </location>
</feature>
<protein>
    <submittedName>
        <fullName evidence="2">Conantokin V</fullName>
    </submittedName>
</protein>
<organism evidence="2">
    <name type="scientific">Conus planorbis</name>
    <name type="common">Planorbis cone</name>
    <dbReference type="NCBI Taxonomy" id="97183"/>
    <lineage>
        <taxon>Eukaryota</taxon>
        <taxon>Metazoa</taxon>
        <taxon>Spiralia</taxon>
        <taxon>Lophotrochozoa</taxon>
        <taxon>Mollusca</taxon>
        <taxon>Gastropoda</taxon>
        <taxon>Caenogastropoda</taxon>
        <taxon>Neogastropoda</taxon>
        <taxon>Conoidea</taxon>
        <taxon>Conidae</taxon>
        <taxon>Conus</taxon>
        <taxon>Strategoconus</taxon>
    </lineage>
</organism>
<dbReference type="AlphaFoldDB" id="F2W8A3"/>
<evidence type="ECO:0000313" key="2">
    <source>
        <dbReference type="EMBL" id="ADZ72980.1"/>
    </source>
</evidence>
<dbReference type="EMBL" id="HM371414">
    <property type="protein sequence ID" value="ADZ72980.1"/>
    <property type="molecule type" value="mRNA"/>
</dbReference>
<evidence type="ECO:0000256" key="1">
    <source>
        <dbReference type="SAM" id="SignalP"/>
    </source>
</evidence>
<dbReference type="ConoServer" id="4497">
    <property type="toxin name" value="Conantokin-V precursor"/>
</dbReference>
<feature type="signal peptide" evidence="1">
    <location>
        <begin position="1"/>
        <end position="21"/>
    </location>
</feature>
<proteinExistence type="evidence at transcript level"/>
<reference evidence="2" key="1">
    <citation type="submission" date="2010-05" db="EMBL/GenBank/DDBJ databases">
        <title>A new conotoxin conantokin V precursor.</title>
        <authorList>
            <person name="Sun T."/>
            <person name="Liu Z.G."/>
            <person name="Dai Q.Y."/>
        </authorList>
    </citation>
    <scope>NUCLEOTIDE SEQUENCE</scope>
</reference>
<keyword evidence="1" id="KW-0732">Signal</keyword>
<accession>F2W8A3</accession>